<sequence>MPDLSTSYVGLKLRSPIIAGSAGITENLERMKKAQDSGAGAVVIKSLFEEKISRTSPTPRFKIIYHSTAGKDSFSLYSYEQASEWELKRYAEEITRAKRELTIPVIASINCITEEGWASYAKEMEKAGADALEINLSCPHGSITFRGGNVEEKIIRTAKLVRESVSLPIIAKLSPQLTSPLEMVKRLQGVGIDGVTIFNRLTGLEIDINEQKPVMHEGYAGHGGPWAIQYPLRWISEIYPQVRIDISGSGGVCSAEDVIKYLLAGATTVQTVTAIVLNGYGIIRELNYGLKRYMEEKGYERIEEFRGRICSKIKGTYQIKRAHYLKAKIDDRLISPCQAACPAKVDVQGYIALIGEGRFSEAFQLIKEKLPLPSVLSRVCPAPCEKECLRQRFDEAVSINALKRFLCDWARKNFQPPASSFKPPISGPRIAVIGSGPAGLTCAHDLARMGYEVTIFESQGIAGGMLSLGIPEYRLPKEIVQEEVEEIKRLGIKIKLNTSIGKDLTLNDLKEAGYKAIFIATGAHRERKLHIPGENLEGVSSGLSFLRDLNSGKRVKVGKRVAVIGGGNTAVDAARCSIRLGAKEVYLIYRRTKEEMPAISEEVDEAEKEGVKIMYLTSPVKIKGRNGKVKELECVPLVLGERDESGRRRPLSIPATSFSLKVDTVIVAIGQV</sequence>
<accession>A0A497E317</accession>
<dbReference type="Pfam" id="PF07992">
    <property type="entry name" value="Pyr_redox_2"/>
    <property type="match status" value="1"/>
</dbReference>
<gene>
    <name evidence="22" type="ORF">DRJ00_06985</name>
</gene>
<evidence type="ECO:0000256" key="6">
    <source>
        <dbReference type="ARBA" id="ARBA00022737"/>
    </source>
</evidence>
<comment type="cofactor">
    <cofactor evidence="2">
        <name>FAD</name>
        <dbReference type="ChEBI" id="CHEBI:57692"/>
    </cofactor>
</comment>
<evidence type="ECO:0000256" key="10">
    <source>
        <dbReference type="ARBA" id="ARBA00023004"/>
    </source>
</evidence>
<keyword evidence="9" id="KW-0560">Oxidoreductase</keyword>
<dbReference type="InterPro" id="IPR005720">
    <property type="entry name" value="Dihydroorotate_DH_cat"/>
</dbReference>
<comment type="similarity">
    <text evidence="3">In the N-terminal section; belongs to the NADH:flavin oxidoreductase/NADH oxidase family.</text>
</comment>
<reference evidence="22 23" key="1">
    <citation type="submission" date="2018-06" db="EMBL/GenBank/DDBJ databases">
        <title>Extensive metabolic versatility and redundancy in microbially diverse, dynamic hydrothermal sediments.</title>
        <authorList>
            <person name="Dombrowski N."/>
            <person name="Teske A."/>
            <person name="Baker B.J."/>
        </authorList>
    </citation>
    <scope>NUCLEOTIDE SEQUENCE [LARGE SCALE GENOMIC DNA]</scope>
    <source>
        <strain evidence="22">B47_G16</strain>
    </source>
</reference>
<evidence type="ECO:0000313" key="23">
    <source>
        <dbReference type="Proteomes" id="UP000279422"/>
    </source>
</evidence>
<protein>
    <recommendedName>
        <fullName evidence="18">dihydrouracil dehydrogenase (NAD(+))</fullName>
        <ecNumber evidence="18">1.3.1.1</ecNumber>
    </recommendedName>
    <alternativeName>
        <fullName evidence="13">Dihydrothymine dehydrogenase</fullName>
    </alternativeName>
    <alternativeName>
        <fullName evidence="12">Dihydrouracil dehydrogenase</fullName>
    </alternativeName>
</protein>
<dbReference type="PANTHER" id="PTHR43073">
    <property type="entry name" value="DIHYDROPYRIMIDINE DEHYDROGENASE [NADP(+)]"/>
    <property type="match status" value="1"/>
</dbReference>
<dbReference type="EC" id="1.3.1.1" evidence="18"/>
<dbReference type="GO" id="GO:0046872">
    <property type="term" value="F:metal ion binding"/>
    <property type="evidence" value="ECO:0007669"/>
    <property type="project" value="UniProtKB-KW"/>
</dbReference>
<comment type="catalytic activity">
    <reaction evidence="15">
        <text>5,6-dihydrouracil + NAD(+) = uracil + NADH + H(+)</text>
        <dbReference type="Rhea" id="RHEA:20189"/>
        <dbReference type="ChEBI" id="CHEBI:15378"/>
        <dbReference type="ChEBI" id="CHEBI:15901"/>
        <dbReference type="ChEBI" id="CHEBI:17568"/>
        <dbReference type="ChEBI" id="CHEBI:57540"/>
        <dbReference type="ChEBI" id="CHEBI:57945"/>
        <dbReference type="EC" id="1.3.1.1"/>
    </reaction>
</comment>
<evidence type="ECO:0000256" key="7">
    <source>
        <dbReference type="ARBA" id="ARBA00022827"/>
    </source>
</evidence>
<evidence type="ECO:0000256" key="16">
    <source>
        <dbReference type="ARBA" id="ARBA00049578"/>
    </source>
</evidence>
<dbReference type="SUPFAM" id="SSF46548">
    <property type="entry name" value="alpha-helical ferredoxin"/>
    <property type="match status" value="1"/>
</dbReference>
<dbReference type="InterPro" id="IPR009051">
    <property type="entry name" value="Helical_ferredxn"/>
</dbReference>
<dbReference type="Pfam" id="PF14691">
    <property type="entry name" value="Fer4_20"/>
    <property type="match status" value="1"/>
</dbReference>
<evidence type="ECO:0000256" key="5">
    <source>
        <dbReference type="ARBA" id="ARBA00022723"/>
    </source>
</evidence>
<dbReference type="PRINTS" id="PR00419">
    <property type="entry name" value="ADXRDTASE"/>
</dbReference>
<dbReference type="Gene3D" id="3.50.50.60">
    <property type="entry name" value="FAD/NAD(P)-binding domain"/>
    <property type="match status" value="2"/>
</dbReference>
<dbReference type="Pfam" id="PF01180">
    <property type="entry name" value="DHO_dh"/>
    <property type="match status" value="1"/>
</dbReference>
<evidence type="ECO:0000256" key="9">
    <source>
        <dbReference type="ARBA" id="ARBA00023002"/>
    </source>
</evidence>
<comment type="caution">
    <text evidence="22">The sequence shown here is derived from an EMBL/GenBank/DDBJ whole genome shotgun (WGS) entry which is preliminary data.</text>
</comment>
<evidence type="ECO:0000256" key="1">
    <source>
        <dbReference type="ARBA" id="ARBA00001966"/>
    </source>
</evidence>
<dbReference type="Gene3D" id="1.10.1060.10">
    <property type="entry name" value="Alpha-helical ferredoxin"/>
    <property type="match status" value="1"/>
</dbReference>
<dbReference type="PANTHER" id="PTHR43073:SF2">
    <property type="entry name" value="DIHYDROPYRIMIDINE DEHYDROGENASE [NADP(+)]"/>
    <property type="match status" value="1"/>
</dbReference>
<dbReference type="InterPro" id="IPR023753">
    <property type="entry name" value="FAD/NAD-binding_dom"/>
</dbReference>
<dbReference type="InterPro" id="IPR028261">
    <property type="entry name" value="DPD_II"/>
</dbReference>
<keyword evidence="5" id="KW-0479">Metal-binding</keyword>
<keyword evidence="6" id="KW-0677">Repeat</keyword>
<evidence type="ECO:0000313" key="22">
    <source>
        <dbReference type="EMBL" id="RLE08054.1"/>
    </source>
</evidence>
<evidence type="ECO:0000256" key="14">
    <source>
        <dbReference type="ARBA" id="ARBA00047685"/>
    </source>
</evidence>
<feature type="non-terminal residue" evidence="22">
    <location>
        <position position="672"/>
    </location>
</feature>
<comment type="catalytic activity">
    <reaction evidence="14">
        <text>5,6-dihydrothymine + NAD(+) = thymine + NADH + H(+)</text>
        <dbReference type="Rhea" id="RHEA:28791"/>
        <dbReference type="ChEBI" id="CHEBI:15378"/>
        <dbReference type="ChEBI" id="CHEBI:17821"/>
        <dbReference type="ChEBI" id="CHEBI:27468"/>
        <dbReference type="ChEBI" id="CHEBI:57540"/>
        <dbReference type="ChEBI" id="CHEBI:57945"/>
        <dbReference type="EC" id="1.3.1.1"/>
    </reaction>
</comment>
<feature type="domain" description="Dihydroprymidine dehydrogenase" evidence="21">
    <location>
        <begin position="336"/>
        <end position="413"/>
    </location>
</feature>
<keyword evidence="7" id="KW-0274">FAD</keyword>
<organism evidence="22 23">
    <name type="scientific">Aerophobetes bacterium</name>
    <dbReference type="NCBI Taxonomy" id="2030807"/>
    <lineage>
        <taxon>Bacteria</taxon>
        <taxon>Candidatus Aerophobota</taxon>
    </lineage>
</organism>
<dbReference type="GO" id="GO:0004159">
    <property type="term" value="F:dihydropyrimidine dehydrogenase (NAD+) activity"/>
    <property type="evidence" value="ECO:0007669"/>
    <property type="project" value="UniProtKB-EC"/>
</dbReference>
<dbReference type="EMBL" id="QMPZ01000121">
    <property type="protein sequence ID" value="RLE08054.1"/>
    <property type="molecule type" value="Genomic_DNA"/>
</dbReference>
<name>A0A497E317_UNCAE</name>
<evidence type="ECO:0000256" key="13">
    <source>
        <dbReference type="ARBA" id="ARBA00032722"/>
    </source>
</evidence>
<keyword evidence="7" id="KW-0285">Flavoprotein</keyword>
<evidence type="ECO:0000256" key="11">
    <source>
        <dbReference type="ARBA" id="ARBA00023014"/>
    </source>
</evidence>
<evidence type="ECO:0000256" key="12">
    <source>
        <dbReference type="ARBA" id="ARBA00030119"/>
    </source>
</evidence>
<dbReference type="GO" id="GO:0051539">
    <property type="term" value="F:4 iron, 4 sulfur cluster binding"/>
    <property type="evidence" value="ECO:0007669"/>
    <property type="project" value="UniProtKB-KW"/>
</dbReference>
<keyword evidence="11" id="KW-0411">Iron-sulfur</keyword>
<keyword evidence="8" id="KW-0521">NADP</keyword>
<evidence type="ECO:0000256" key="18">
    <source>
        <dbReference type="ARBA" id="ARBA00049728"/>
    </source>
</evidence>
<dbReference type="Gene3D" id="3.20.20.70">
    <property type="entry name" value="Aldolase class I"/>
    <property type="match status" value="1"/>
</dbReference>
<dbReference type="SUPFAM" id="SSF51971">
    <property type="entry name" value="Nucleotide-binding domain"/>
    <property type="match status" value="1"/>
</dbReference>
<evidence type="ECO:0000256" key="17">
    <source>
        <dbReference type="ARBA" id="ARBA00049714"/>
    </source>
</evidence>
<dbReference type="GO" id="GO:0005737">
    <property type="term" value="C:cytoplasm"/>
    <property type="evidence" value="ECO:0007669"/>
    <property type="project" value="InterPro"/>
</dbReference>
<proteinExistence type="inferred from homology"/>
<dbReference type="AlphaFoldDB" id="A0A497E317"/>
<keyword evidence="10" id="KW-0408">Iron</keyword>
<feature type="domain" description="Dihydroorotate dehydrogenase catalytic" evidence="19">
    <location>
        <begin position="4"/>
        <end position="294"/>
    </location>
</feature>
<evidence type="ECO:0000259" key="20">
    <source>
        <dbReference type="Pfam" id="PF07992"/>
    </source>
</evidence>
<evidence type="ECO:0000256" key="2">
    <source>
        <dbReference type="ARBA" id="ARBA00001974"/>
    </source>
</evidence>
<evidence type="ECO:0000259" key="21">
    <source>
        <dbReference type="Pfam" id="PF14691"/>
    </source>
</evidence>
<evidence type="ECO:0000256" key="15">
    <source>
        <dbReference type="ARBA" id="ARBA00048792"/>
    </source>
</evidence>
<evidence type="ECO:0000256" key="3">
    <source>
        <dbReference type="ARBA" id="ARBA00011048"/>
    </source>
</evidence>
<comment type="subunit">
    <text evidence="17">Heterotetramer of 2 PreA and 2 PreT subunits.</text>
</comment>
<comment type="cofactor">
    <cofactor evidence="1">
        <name>[4Fe-4S] cluster</name>
        <dbReference type="ChEBI" id="CHEBI:49883"/>
    </cofactor>
</comment>
<dbReference type="SUPFAM" id="SSF51395">
    <property type="entry name" value="FMN-linked oxidoreductases"/>
    <property type="match status" value="1"/>
</dbReference>
<evidence type="ECO:0000256" key="4">
    <source>
        <dbReference type="ARBA" id="ARBA00022485"/>
    </source>
</evidence>
<dbReference type="InterPro" id="IPR036188">
    <property type="entry name" value="FAD/NAD-bd_sf"/>
</dbReference>
<comment type="function">
    <text evidence="16">Involved in pyrimidine base degradation. Catalyzes physiologically the reduction of uracil to 5,6-dihydrouracil (DHU) by using NADH as a specific cosubstrate. It also catalyzes the reverse reaction and the reduction of thymine to 5,6-dihydrothymine (DHT).</text>
</comment>
<dbReference type="Proteomes" id="UP000279422">
    <property type="component" value="Unassembled WGS sequence"/>
</dbReference>
<keyword evidence="4" id="KW-0004">4Fe-4S</keyword>
<dbReference type="InterPro" id="IPR013785">
    <property type="entry name" value="Aldolase_TIM"/>
</dbReference>
<evidence type="ECO:0000256" key="8">
    <source>
        <dbReference type="ARBA" id="ARBA00022857"/>
    </source>
</evidence>
<feature type="domain" description="FAD/NAD(P)-binding" evidence="20">
    <location>
        <begin position="429"/>
        <end position="671"/>
    </location>
</feature>
<evidence type="ECO:0000259" key="19">
    <source>
        <dbReference type="Pfam" id="PF01180"/>
    </source>
</evidence>